<evidence type="ECO:0000313" key="1">
    <source>
        <dbReference type="EMBL" id="KKK88912.1"/>
    </source>
</evidence>
<proteinExistence type="predicted"/>
<organism evidence="1">
    <name type="scientific">marine sediment metagenome</name>
    <dbReference type="NCBI Taxonomy" id="412755"/>
    <lineage>
        <taxon>unclassified sequences</taxon>
        <taxon>metagenomes</taxon>
        <taxon>ecological metagenomes</taxon>
    </lineage>
</organism>
<comment type="caution">
    <text evidence="1">The sequence shown here is derived from an EMBL/GenBank/DDBJ whole genome shotgun (WGS) entry which is preliminary data.</text>
</comment>
<reference evidence="1" key="1">
    <citation type="journal article" date="2015" name="Nature">
        <title>Complex archaea that bridge the gap between prokaryotes and eukaryotes.</title>
        <authorList>
            <person name="Spang A."/>
            <person name="Saw J.H."/>
            <person name="Jorgensen S.L."/>
            <person name="Zaremba-Niedzwiedzka K."/>
            <person name="Martijn J."/>
            <person name="Lind A.E."/>
            <person name="van Eijk R."/>
            <person name="Schleper C."/>
            <person name="Guy L."/>
            <person name="Ettema T.J."/>
        </authorList>
    </citation>
    <scope>NUCLEOTIDE SEQUENCE</scope>
</reference>
<gene>
    <name evidence="1" type="ORF">LCGC14_2738380</name>
</gene>
<accession>A0A0F8Z571</accession>
<sequence length="88" mass="10189">MNDKDTKVYLNALQNQVLDVHNTAQAMMIGKQVKILSDFNGQPYGRSKKSLKGKTFFVISVEIDRFQIWLFLKDMRCGIDSKEVEFID</sequence>
<name>A0A0F8Z571_9ZZZZ</name>
<protein>
    <submittedName>
        <fullName evidence="1">Uncharacterized protein</fullName>
    </submittedName>
</protein>
<dbReference type="EMBL" id="LAZR01049748">
    <property type="protein sequence ID" value="KKK88912.1"/>
    <property type="molecule type" value="Genomic_DNA"/>
</dbReference>
<dbReference type="AlphaFoldDB" id="A0A0F8Z571"/>